<evidence type="ECO:0000256" key="1">
    <source>
        <dbReference type="SAM" id="Phobius"/>
    </source>
</evidence>
<keyword evidence="1" id="KW-1133">Transmembrane helix</keyword>
<gene>
    <name evidence="2" type="ORF">RMN56_11455</name>
</gene>
<protein>
    <recommendedName>
        <fullName evidence="4">DUF4179 domain-containing protein</fullName>
    </recommendedName>
</protein>
<reference evidence="2 3" key="1">
    <citation type="submission" date="2023-09" db="EMBL/GenBank/DDBJ databases">
        <title>Micromonospora halotolerans DSM 45598 genome sequence.</title>
        <authorList>
            <person name="Mo P."/>
        </authorList>
    </citation>
    <scope>NUCLEOTIDE SEQUENCE [LARGE SCALE GENOMIC DNA]</scope>
    <source>
        <strain evidence="2 3">DSM 45598</strain>
    </source>
</reference>
<name>A0ABZ0A2V0_9ACTN</name>
<evidence type="ECO:0008006" key="4">
    <source>
        <dbReference type="Google" id="ProtNLM"/>
    </source>
</evidence>
<dbReference type="RefSeq" id="WP_313723789.1">
    <property type="nucleotide sequence ID" value="NZ_CP134876.1"/>
</dbReference>
<evidence type="ECO:0000313" key="2">
    <source>
        <dbReference type="EMBL" id="WNM41908.1"/>
    </source>
</evidence>
<dbReference type="Proteomes" id="UP001303001">
    <property type="component" value="Chromosome"/>
</dbReference>
<dbReference type="EMBL" id="CP134876">
    <property type="protein sequence ID" value="WNM41908.1"/>
    <property type="molecule type" value="Genomic_DNA"/>
</dbReference>
<keyword evidence="1" id="KW-0812">Transmembrane</keyword>
<evidence type="ECO:0000313" key="3">
    <source>
        <dbReference type="Proteomes" id="UP001303001"/>
    </source>
</evidence>
<organism evidence="2 3">
    <name type="scientific">Micromonospora halotolerans</name>
    <dbReference type="NCBI Taxonomy" id="709879"/>
    <lineage>
        <taxon>Bacteria</taxon>
        <taxon>Bacillati</taxon>
        <taxon>Actinomycetota</taxon>
        <taxon>Actinomycetes</taxon>
        <taxon>Micromonosporales</taxon>
        <taxon>Micromonosporaceae</taxon>
        <taxon>Micromonospora</taxon>
    </lineage>
</organism>
<keyword evidence="1" id="KW-0472">Membrane</keyword>
<accession>A0ABZ0A2V0</accession>
<sequence>MNLTDLKQVLDERSSDPADQLVHRMRLRGVQAKVVARRRRIAAWTTCAVVALAGIAVAAVVPGFRTDVTPTPADSPSPVRTVEGFPEYAKGARVVAAKSAALPERRIELTIVPTTLDLVIFTRCDGTGDSEPDERVSVNGHFLYGLGCGGSSRQLSWDGLDVAVGESATFVMTITGAKRFDGTDTVPVPIPDSGTFGLAIGVRIPLDQYPLPPRPSGPLAPLRRTLMAGCTEALCPDAVIIKSDPVDPARPVKRTLTWKATDSVDLLAQTPGLLHVRVNGVEIMTGEWWDYEANTVGRFGDRNGGWTREFGLHLRPGDPVTIDVEPEYVTGAWQVVFSPA</sequence>
<proteinExistence type="predicted"/>
<feature type="transmembrane region" description="Helical" evidence="1">
    <location>
        <begin position="41"/>
        <end position="64"/>
    </location>
</feature>
<keyword evidence="3" id="KW-1185">Reference proteome</keyword>